<protein>
    <submittedName>
        <fullName evidence="2">Uncharacterized protein</fullName>
    </submittedName>
</protein>
<feature type="compositionally biased region" description="Low complexity" evidence="1">
    <location>
        <begin position="58"/>
        <end position="69"/>
    </location>
</feature>
<name>A0A4R7J8C3_9ACTN</name>
<dbReference type="InterPro" id="IPR045596">
    <property type="entry name" value="DUF6459"/>
</dbReference>
<dbReference type="AlphaFoldDB" id="A0A4R7J8C3"/>
<evidence type="ECO:0000313" key="2">
    <source>
        <dbReference type="EMBL" id="TDT33742.1"/>
    </source>
</evidence>
<dbReference type="EMBL" id="SOAW01000001">
    <property type="protein sequence ID" value="TDT33742.1"/>
    <property type="molecule type" value="Genomic_DNA"/>
</dbReference>
<gene>
    <name evidence="2" type="ORF">CLV29_1371</name>
</gene>
<evidence type="ECO:0000256" key="1">
    <source>
        <dbReference type="SAM" id="MobiDB-lite"/>
    </source>
</evidence>
<dbReference type="RefSeq" id="WP_133754202.1">
    <property type="nucleotide sequence ID" value="NZ_SOAW01000001.1"/>
</dbReference>
<evidence type="ECO:0000313" key="3">
    <source>
        <dbReference type="Proteomes" id="UP000295371"/>
    </source>
</evidence>
<feature type="compositionally biased region" description="Basic and acidic residues" evidence="1">
    <location>
        <begin position="10"/>
        <end position="20"/>
    </location>
</feature>
<proteinExistence type="predicted"/>
<sequence>MAVSPTSTDPDLRPSGRREPAPLVRPAPAYLPAGTSWRSEPTLPRVRRHATPPQPSIPAAAPRPAEGPAQALARSLLEVATGRRSDEQLQQVLHPAAEAGMTALRRRFTGRPVALRRALTQSPRPAVVEVTVVCTVGGRGTPTRTEAVAVELRRIGGSWRICAVECAGGRAGVPVPAPTRIVEAGRRAAVA</sequence>
<comment type="caution">
    <text evidence="2">The sequence shown here is derived from an EMBL/GenBank/DDBJ whole genome shotgun (WGS) entry which is preliminary data.</text>
</comment>
<organism evidence="2 3">
    <name type="scientific">Naumannella halotolerans</name>
    <dbReference type="NCBI Taxonomy" id="993414"/>
    <lineage>
        <taxon>Bacteria</taxon>
        <taxon>Bacillati</taxon>
        <taxon>Actinomycetota</taxon>
        <taxon>Actinomycetes</taxon>
        <taxon>Propionibacteriales</taxon>
        <taxon>Propionibacteriaceae</taxon>
        <taxon>Naumannella</taxon>
    </lineage>
</organism>
<dbReference type="Proteomes" id="UP000295371">
    <property type="component" value="Unassembled WGS sequence"/>
</dbReference>
<reference evidence="2 3" key="1">
    <citation type="submission" date="2019-03" db="EMBL/GenBank/DDBJ databases">
        <title>Genomic Encyclopedia of Archaeal and Bacterial Type Strains, Phase II (KMG-II): from individual species to whole genera.</title>
        <authorList>
            <person name="Goeker M."/>
        </authorList>
    </citation>
    <scope>NUCLEOTIDE SEQUENCE [LARGE SCALE GENOMIC DNA]</scope>
    <source>
        <strain evidence="2 3">DSM 24323</strain>
    </source>
</reference>
<accession>A0A4R7J8C3</accession>
<feature type="region of interest" description="Disordered" evidence="1">
    <location>
        <begin position="1"/>
        <end position="69"/>
    </location>
</feature>
<keyword evidence="3" id="KW-1185">Reference proteome</keyword>
<dbReference type="Pfam" id="PF20060">
    <property type="entry name" value="DUF6459"/>
    <property type="match status" value="1"/>
</dbReference>